<dbReference type="PANTHER" id="PTHR31157">
    <property type="entry name" value="SCP DOMAIN-CONTAINING PROTEIN"/>
    <property type="match status" value="1"/>
</dbReference>
<dbReference type="InterPro" id="IPR035940">
    <property type="entry name" value="CAP_sf"/>
</dbReference>
<feature type="signal peptide" evidence="1">
    <location>
        <begin position="1"/>
        <end position="26"/>
    </location>
</feature>
<dbReference type="SUPFAM" id="SSF55797">
    <property type="entry name" value="PR-1-like"/>
    <property type="match status" value="1"/>
</dbReference>
<name>A0ABQ5VV15_9RHOB</name>
<dbReference type="EMBL" id="BSNN01000002">
    <property type="protein sequence ID" value="GLQ35073.1"/>
    <property type="molecule type" value="Genomic_DNA"/>
</dbReference>
<dbReference type="PANTHER" id="PTHR31157:SF1">
    <property type="entry name" value="SCP DOMAIN-CONTAINING PROTEIN"/>
    <property type="match status" value="1"/>
</dbReference>
<dbReference type="RefSeq" id="WP_284377157.1">
    <property type="nucleotide sequence ID" value="NZ_BSNN01000002.1"/>
</dbReference>
<evidence type="ECO:0000259" key="2">
    <source>
        <dbReference type="Pfam" id="PF00188"/>
    </source>
</evidence>
<comment type="caution">
    <text evidence="3">The sequence shown here is derived from an EMBL/GenBank/DDBJ whole genome shotgun (WGS) entry which is preliminary data.</text>
</comment>
<dbReference type="InterPro" id="IPR014044">
    <property type="entry name" value="CAP_dom"/>
</dbReference>
<evidence type="ECO:0000313" key="3">
    <source>
        <dbReference type="EMBL" id="GLQ35073.1"/>
    </source>
</evidence>
<proteinExistence type="predicted"/>
<dbReference type="CDD" id="cd05379">
    <property type="entry name" value="CAP_bacterial"/>
    <property type="match status" value="1"/>
</dbReference>
<evidence type="ECO:0000313" key="4">
    <source>
        <dbReference type="Proteomes" id="UP001156694"/>
    </source>
</evidence>
<evidence type="ECO:0000256" key="1">
    <source>
        <dbReference type="SAM" id="SignalP"/>
    </source>
</evidence>
<feature type="domain" description="SCP" evidence="2">
    <location>
        <begin position="43"/>
        <end position="152"/>
    </location>
</feature>
<dbReference type="Gene3D" id="3.40.33.10">
    <property type="entry name" value="CAP"/>
    <property type="match status" value="1"/>
</dbReference>
<feature type="chain" id="PRO_5047322965" description="SCP domain-containing protein" evidence="1">
    <location>
        <begin position="27"/>
        <end position="180"/>
    </location>
</feature>
<dbReference type="Pfam" id="PF00188">
    <property type="entry name" value="CAP"/>
    <property type="match status" value="1"/>
</dbReference>
<accession>A0ABQ5VV15</accession>
<keyword evidence="4" id="KW-1185">Reference proteome</keyword>
<reference evidence="4" key="1">
    <citation type="journal article" date="2019" name="Int. J. Syst. Evol. Microbiol.">
        <title>The Global Catalogue of Microorganisms (GCM) 10K type strain sequencing project: providing services to taxonomists for standard genome sequencing and annotation.</title>
        <authorList>
            <consortium name="The Broad Institute Genomics Platform"/>
            <consortium name="The Broad Institute Genome Sequencing Center for Infectious Disease"/>
            <person name="Wu L."/>
            <person name="Ma J."/>
        </authorList>
    </citation>
    <scope>NUCLEOTIDE SEQUENCE [LARGE SCALE GENOMIC DNA]</scope>
    <source>
        <strain evidence="4">NBRC 110140</strain>
    </source>
</reference>
<keyword evidence="1" id="KW-0732">Signal</keyword>
<sequence length="180" mass="20255">MMMKTTKVAALFAILISLGLAQPTFALEGERPETLSEIQRKTLKLVNKERRKRGLSALTRSSNLNRAAMAYAKELTRRGYGLHSTFNSHVGLNGSNVTSRTRAAGINACVSLENLAWGQKDTDEVFRDWMTSAGHKKNILYPKITHFGMAHYGRTWVMMGSKNCKRRAPWRRLIKTSAAR</sequence>
<protein>
    <recommendedName>
        <fullName evidence="2">SCP domain-containing protein</fullName>
    </recommendedName>
</protein>
<dbReference type="Proteomes" id="UP001156694">
    <property type="component" value="Unassembled WGS sequence"/>
</dbReference>
<gene>
    <name evidence="3" type="ORF">GCM10007939_13560</name>
</gene>
<organism evidence="3 4">
    <name type="scientific">Amylibacter marinus</name>
    <dbReference type="NCBI Taxonomy" id="1475483"/>
    <lineage>
        <taxon>Bacteria</taxon>
        <taxon>Pseudomonadati</taxon>
        <taxon>Pseudomonadota</taxon>
        <taxon>Alphaproteobacteria</taxon>
        <taxon>Rhodobacterales</taxon>
        <taxon>Paracoccaceae</taxon>
        <taxon>Amylibacter</taxon>
    </lineage>
</organism>